<feature type="transmembrane region" description="Helical" evidence="6">
    <location>
        <begin position="217"/>
        <end position="235"/>
    </location>
</feature>
<dbReference type="SUPFAM" id="SSF103473">
    <property type="entry name" value="MFS general substrate transporter"/>
    <property type="match status" value="1"/>
</dbReference>
<evidence type="ECO:0000256" key="2">
    <source>
        <dbReference type="ARBA" id="ARBA00022448"/>
    </source>
</evidence>
<feature type="transmembrane region" description="Helical" evidence="6">
    <location>
        <begin position="320"/>
        <end position="340"/>
    </location>
</feature>
<sequence>MHPQDCLRWMLFALDWVSFSTLTPTFSLTLQPKRPVQALQALQAYYFCNWVHFISVHNEDMSSKRTPFCKRVTALAASCYIVSTAALSIERHPPLHTNLSFRSSDTRHIRPHPRVTIMHTNRQSTALKSEACENSASGIKQSITKRIGDLSVPAVLFASFLNLLGFTMASPIQPALGDHFSLPMGASFGSLSSAYPLGMMFGVFMWPTLSDVIGRKIVMTLSLFGSGMGLLLQSWAVSNHWTLEQFLATRVLTGCFAGNSPISKAYLADRGSEGNKRDLTKYLAWKDASSTMAFIVGPVLGGLLYRGGKNGLDNTGGLSFVIRFSAMCSLVASLSVATFMKSKDSNKETAARQSAGEDNHLDAKKSEELIACPLGTKLWTGVATVACVSALYHAADSTFFAFFPSLLQKKLQLDTGSIGLAFTSFAFISFAMSAFVSSRFIQTYGPVASCATGLGTIATALFTLSYVAFRSTGVGIGASAVIILAAAGFYYTGVPLYGPTVPTMLLQCVPPKRRGAVMGFDGTVNTIARVISPLIMGDIHKRRGAGWCFGVAGCYALTAASLAVLRRWTVLRKDFVTSRAKTS</sequence>
<keyword evidence="7" id="KW-0732">Signal</keyword>
<evidence type="ECO:0000256" key="3">
    <source>
        <dbReference type="ARBA" id="ARBA00022692"/>
    </source>
</evidence>
<comment type="subcellular location">
    <subcellularLocation>
        <location evidence="1">Membrane</location>
        <topology evidence="1">Multi-pass membrane protein</topology>
    </subcellularLocation>
</comment>
<dbReference type="InterPro" id="IPR036259">
    <property type="entry name" value="MFS_trans_sf"/>
</dbReference>
<keyword evidence="4 6" id="KW-1133">Transmembrane helix</keyword>
<feature type="transmembrane region" description="Helical" evidence="6">
    <location>
        <begin position="418"/>
        <end position="438"/>
    </location>
</feature>
<keyword evidence="3 6" id="KW-0812">Transmembrane</keyword>
<evidence type="ECO:0000256" key="4">
    <source>
        <dbReference type="ARBA" id="ARBA00022989"/>
    </source>
</evidence>
<proteinExistence type="predicted"/>
<dbReference type="GO" id="GO:0016020">
    <property type="term" value="C:membrane"/>
    <property type="evidence" value="ECO:0007669"/>
    <property type="project" value="UniProtKB-SubCell"/>
</dbReference>
<feature type="signal peptide" evidence="7">
    <location>
        <begin position="1"/>
        <end position="27"/>
    </location>
</feature>
<feature type="transmembrane region" description="Helical" evidence="6">
    <location>
        <begin position="184"/>
        <end position="205"/>
    </location>
</feature>
<evidence type="ECO:0000259" key="8">
    <source>
        <dbReference type="PROSITE" id="PS50850"/>
    </source>
</evidence>
<dbReference type="InterPro" id="IPR020846">
    <property type="entry name" value="MFS_dom"/>
</dbReference>
<name>A0ABD3P1G3_9STRA</name>
<dbReference type="Gene3D" id="1.20.1250.20">
    <property type="entry name" value="MFS general substrate transporter like domains"/>
    <property type="match status" value="1"/>
</dbReference>
<dbReference type="PANTHER" id="PTHR23504:SF15">
    <property type="entry name" value="MAJOR FACILITATOR SUPERFAMILY (MFS) PROFILE DOMAIN-CONTAINING PROTEIN"/>
    <property type="match status" value="1"/>
</dbReference>
<dbReference type="PANTHER" id="PTHR23504">
    <property type="entry name" value="MAJOR FACILITATOR SUPERFAMILY DOMAIN-CONTAINING PROTEIN 10"/>
    <property type="match status" value="1"/>
</dbReference>
<keyword evidence="2" id="KW-0813">Transport</keyword>
<dbReference type="InterPro" id="IPR011701">
    <property type="entry name" value="MFS"/>
</dbReference>
<comment type="caution">
    <text evidence="9">The sequence shown here is derived from an EMBL/GenBank/DDBJ whole genome shotgun (WGS) entry which is preliminary data.</text>
</comment>
<evidence type="ECO:0000256" key="1">
    <source>
        <dbReference type="ARBA" id="ARBA00004141"/>
    </source>
</evidence>
<evidence type="ECO:0000256" key="6">
    <source>
        <dbReference type="SAM" id="Phobius"/>
    </source>
</evidence>
<keyword evidence="5 6" id="KW-0472">Membrane</keyword>
<dbReference type="AlphaFoldDB" id="A0ABD3P1G3"/>
<evidence type="ECO:0000313" key="9">
    <source>
        <dbReference type="EMBL" id="KAL3781857.1"/>
    </source>
</evidence>
<gene>
    <name evidence="9" type="ORF">ACHAWO_009223</name>
</gene>
<organism evidence="9 10">
    <name type="scientific">Cyclotella atomus</name>
    <dbReference type="NCBI Taxonomy" id="382360"/>
    <lineage>
        <taxon>Eukaryota</taxon>
        <taxon>Sar</taxon>
        <taxon>Stramenopiles</taxon>
        <taxon>Ochrophyta</taxon>
        <taxon>Bacillariophyta</taxon>
        <taxon>Coscinodiscophyceae</taxon>
        <taxon>Thalassiosirophycidae</taxon>
        <taxon>Stephanodiscales</taxon>
        <taxon>Stephanodiscaceae</taxon>
        <taxon>Cyclotella</taxon>
    </lineage>
</organism>
<feature type="transmembrane region" description="Helical" evidence="6">
    <location>
        <begin position="544"/>
        <end position="565"/>
    </location>
</feature>
<accession>A0ABD3P1G3</accession>
<feature type="transmembrane region" description="Helical" evidence="6">
    <location>
        <begin position="474"/>
        <end position="492"/>
    </location>
</feature>
<evidence type="ECO:0000256" key="7">
    <source>
        <dbReference type="SAM" id="SignalP"/>
    </source>
</evidence>
<protein>
    <recommendedName>
        <fullName evidence="8">Major facilitator superfamily (MFS) profile domain-containing protein</fullName>
    </recommendedName>
</protein>
<feature type="chain" id="PRO_5044823035" description="Major facilitator superfamily (MFS) profile domain-containing protein" evidence="7">
    <location>
        <begin position="28"/>
        <end position="583"/>
    </location>
</feature>
<feature type="domain" description="Major facilitator superfamily (MFS) profile" evidence="8">
    <location>
        <begin position="151"/>
        <end position="571"/>
    </location>
</feature>
<feature type="transmembrane region" description="Helical" evidence="6">
    <location>
        <begin position="444"/>
        <end position="467"/>
    </location>
</feature>
<dbReference type="Pfam" id="PF07690">
    <property type="entry name" value="MFS_1"/>
    <property type="match status" value="1"/>
</dbReference>
<keyword evidence="10" id="KW-1185">Reference proteome</keyword>
<evidence type="ECO:0000313" key="10">
    <source>
        <dbReference type="Proteomes" id="UP001530400"/>
    </source>
</evidence>
<dbReference type="PROSITE" id="PS50850">
    <property type="entry name" value="MFS"/>
    <property type="match status" value="1"/>
</dbReference>
<feature type="transmembrane region" description="Helical" evidence="6">
    <location>
        <begin position="150"/>
        <end position="172"/>
    </location>
</feature>
<dbReference type="EMBL" id="JALLPJ020000829">
    <property type="protein sequence ID" value="KAL3781857.1"/>
    <property type="molecule type" value="Genomic_DNA"/>
</dbReference>
<reference evidence="9 10" key="1">
    <citation type="submission" date="2024-10" db="EMBL/GenBank/DDBJ databases">
        <title>Updated reference genomes for cyclostephanoid diatoms.</title>
        <authorList>
            <person name="Roberts W.R."/>
            <person name="Alverson A.J."/>
        </authorList>
    </citation>
    <scope>NUCLEOTIDE SEQUENCE [LARGE SCALE GENOMIC DNA]</scope>
    <source>
        <strain evidence="9 10">AJA010-31</strain>
    </source>
</reference>
<evidence type="ECO:0000256" key="5">
    <source>
        <dbReference type="ARBA" id="ARBA00023136"/>
    </source>
</evidence>
<dbReference type="Proteomes" id="UP001530400">
    <property type="component" value="Unassembled WGS sequence"/>
</dbReference>
<feature type="transmembrane region" description="Helical" evidence="6">
    <location>
        <begin position="288"/>
        <end position="308"/>
    </location>
</feature>